<name>A0ABZ0U5N9_9FIRM</name>
<organism evidence="2 3">
    <name type="scientific">Anaerocellum danielii</name>
    <dbReference type="NCBI Taxonomy" id="1387557"/>
    <lineage>
        <taxon>Bacteria</taxon>
        <taxon>Bacillati</taxon>
        <taxon>Bacillota</taxon>
        <taxon>Bacillota incertae sedis</taxon>
        <taxon>Caldicellulosiruptorales</taxon>
        <taxon>Caldicellulosiruptoraceae</taxon>
        <taxon>Anaerocellum</taxon>
    </lineage>
</organism>
<protein>
    <submittedName>
        <fullName evidence="2">Uncharacterized protein</fullName>
    </submittedName>
</protein>
<keyword evidence="1" id="KW-1133">Transmembrane helix</keyword>
<keyword evidence="1" id="KW-0812">Transmembrane</keyword>
<evidence type="ECO:0000256" key="1">
    <source>
        <dbReference type="SAM" id="Phobius"/>
    </source>
</evidence>
<proteinExistence type="predicted"/>
<feature type="transmembrane region" description="Helical" evidence="1">
    <location>
        <begin position="7"/>
        <end position="27"/>
    </location>
</feature>
<dbReference type="Gene3D" id="2.120.10.30">
    <property type="entry name" value="TolB, C-terminal domain"/>
    <property type="match status" value="1"/>
</dbReference>
<dbReference type="RefSeq" id="WP_045174825.1">
    <property type="nucleotide sequence ID" value="NZ_CP139957.1"/>
</dbReference>
<reference evidence="2 3" key="1">
    <citation type="submission" date="2023-12" db="EMBL/GenBank/DDBJ databases">
        <authorList>
            <person name="Manesh M.J.H."/>
            <person name="Bing R.G."/>
            <person name="Willard D.J."/>
            <person name="Kelly R.M."/>
        </authorList>
    </citation>
    <scope>NUCLEOTIDE SEQUENCE [LARGE SCALE GENOMIC DNA]</scope>
    <source>
        <strain evidence="2 3">DSM 8977</strain>
    </source>
</reference>
<evidence type="ECO:0000313" key="2">
    <source>
        <dbReference type="EMBL" id="WPX10053.1"/>
    </source>
</evidence>
<evidence type="ECO:0000313" key="3">
    <source>
        <dbReference type="Proteomes" id="UP001322744"/>
    </source>
</evidence>
<gene>
    <name evidence="2" type="ORF">SOJ16_001312</name>
</gene>
<dbReference type="Proteomes" id="UP001322744">
    <property type="component" value="Chromosome"/>
</dbReference>
<keyword evidence="1" id="KW-0472">Membrane</keyword>
<dbReference type="SUPFAM" id="SSF50969">
    <property type="entry name" value="YVTN repeat-like/Quinoprotein amine dehydrogenase"/>
    <property type="match status" value="1"/>
</dbReference>
<dbReference type="Gene3D" id="3.90.1720.10">
    <property type="entry name" value="endopeptidase domain like (from Nostoc punctiforme)"/>
    <property type="match status" value="1"/>
</dbReference>
<accession>A0ABZ0U5N9</accession>
<dbReference type="InterPro" id="IPR011044">
    <property type="entry name" value="Quino_amine_DH_bsu"/>
</dbReference>
<keyword evidence="3" id="KW-1185">Reference proteome</keyword>
<dbReference type="EMBL" id="CP139957">
    <property type="protein sequence ID" value="WPX10053.1"/>
    <property type="molecule type" value="Genomic_DNA"/>
</dbReference>
<dbReference type="InterPro" id="IPR011042">
    <property type="entry name" value="6-blade_b-propeller_TolB-like"/>
</dbReference>
<sequence>MKNFKKVITYLIVCSLVLISILSFLTVKSKALESREDEEKLWLSHFEEVITIPVSEKGIEYVSDMTGTGGPEAFDIKGNKVYIVDNAHHRILVYNKSSGEFIEEVKFPENIVWVSDISADGKGNLYLLGGNYHGDCLVTITNDKIRINSLPDRQQKGNCITISGFGSDENGPYVVYADLKEIRTLRFGNTTGKTSNLDADKPDSATVVEEKKGCLARDKAIWKLNIQGIKCISGQVITPDGDVVTVTFPLQYQLGTNSYIGSIGKTIFWKLEDGKSYTIAGYDKKTGEIDKVVKIPLSVYSVIPEKGFLVEDNDVYVLVPSQENVYVLKVTTWQSADEFMKELEKNDSISVNSSEKLNEQTKSQVSNNRDIVVATSVVTVPRSQIISTAQSYEWHQWYCSKVNYDGSNLSASNRQYWQRPRFITNYNTNYYQVPYCWGGFSSLSGFDNEIQQGYAAGNVNTNAPGYIGGTTGVDCSGFVSRCWGLSRHYHTSEFPSIAIKLNSYYELQQGDILLKNSSGSGHVRLFYTSNSSGQFVVYESTTSIVNGSYTDRVISMGYTLYELVNDGYQAYSPY</sequence>